<keyword evidence="12" id="KW-1185">Reference proteome</keyword>
<comment type="caution">
    <text evidence="11">The sequence shown here is derived from an EMBL/GenBank/DDBJ whole genome shotgun (WGS) entry which is preliminary data.</text>
</comment>
<dbReference type="CDD" id="cd00609">
    <property type="entry name" value="AAT_like"/>
    <property type="match status" value="1"/>
</dbReference>
<keyword evidence="2 7" id="KW-0436">Ligase</keyword>
<dbReference type="SUPFAM" id="SSF52317">
    <property type="entry name" value="Class I glutamine amidotransferase-like"/>
    <property type="match status" value="1"/>
</dbReference>
<evidence type="ECO:0000256" key="4">
    <source>
        <dbReference type="ARBA" id="ARBA00022840"/>
    </source>
</evidence>
<dbReference type="Gene3D" id="3.40.640.10">
    <property type="entry name" value="Type I PLP-dependent aspartate aminotransferase-like (Major domain)"/>
    <property type="match status" value="1"/>
</dbReference>
<evidence type="ECO:0000313" key="11">
    <source>
        <dbReference type="EMBL" id="MDF8264429.1"/>
    </source>
</evidence>
<keyword evidence="4 7" id="KW-0067">ATP-binding</keyword>
<dbReference type="Pfam" id="PF01656">
    <property type="entry name" value="CbiA"/>
    <property type="match status" value="1"/>
</dbReference>
<dbReference type="Pfam" id="PF00155">
    <property type="entry name" value="Aminotran_1_2"/>
    <property type="match status" value="1"/>
</dbReference>
<dbReference type="InterPro" id="IPR004839">
    <property type="entry name" value="Aminotransferase_I/II_large"/>
</dbReference>
<dbReference type="Gene3D" id="3.40.50.880">
    <property type="match status" value="1"/>
</dbReference>
<dbReference type="HAMAP" id="MF_00027">
    <property type="entry name" value="CobB_CbiA"/>
    <property type="match status" value="1"/>
</dbReference>
<dbReference type="PROSITE" id="PS00105">
    <property type="entry name" value="AA_TRANSFER_CLASS_1"/>
    <property type="match status" value="1"/>
</dbReference>
<dbReference type="EMBL" id="JAROAV010000028">
    <property type="protein sequence ID" value="MDF8264429.1"/>
    <property type="molecule type" value="Genomic_DNA"/>
</dbReference>
<comment type="miscellaneous">
    <text evidence="7">The a and c carboxylates of hydrogenobyrinate are activated for nucleophilic attack via formation of a phosphorylated intermediate by ATP. CobB catalyzes first the amidation of the c-carboxylate, and then that of the a-carboxylate.</text>
</comment>
<feature type="domain" description="Aminotransferase class I/classII large" evidence="8">
    <location>
        <begin position="534"/>
        <end position="807"/>
    </location>
</feature>
<evidence type="ECO:0000256" key="1">
    <source>
        <dbReference type="ARBA" id="ARBA00001946"/>
    </source>
</evidence>
<evidence type="ECO:0000313" key="12">
    <source>
        <dbReference type="Proteomes" id="UP001528912"/>
    </source>
</evidence>
<dbReference type="NCBIfam" id="NF005915">
    <property type="entry name" value="PRK07908.1"/>
    <property type="match status" value="1"/>
</dbReference>
<comment type="cofactor">
    <cofactor evidence="1 7">
        <name>Mg(2+)</name>
        <dbReference type="ChEBI" id="CHEBI:18420"/>
    </cofactor>
</comment>
<accession>A0ABT6C8S1</accession>
<sequence>MIRLPRLVVAAPASGHGKTTVATGLMAALRGRGLAVAGHKIGPDYIDPGYHALATGRPGRNLDPQLVGEERIVPLLLNGARDADVAVVEGVMGLYDGATGRRGFASTAHVAGLIGAPVVLVVDASHAARSVAAVVHGLATFEPGVAVAGVILNKVGSPRHTQEIRDALADRGFPLIGVLPRDAGVVAPSRHLGLVPVAEQPSAAATIDRLAGRVAEHVDLDAVLRIAATAPDLDAEPWDASAQVAPVAGAPVAGAPVVAVAAGRAFTFRYAETDELLRAAGARVVEFDPLTDDALPDGTRGIYLGGGFPETHAAELAANEPMLRAVRTAVAAGVPVVAECAGLLYLCESLDGTPMVGAVPVTARMTTRLTLGYRHARTSGDEGVVVGHEFHRTTVSERAGAEPAWLLDGSPEGFALDPAGVGRPTVHASYLHTHWAGHPSTAEQFVAAAAAPAALTSPASPSARVLLDPDRVNQQDTRTRPAVSAWHHGDEEVGPGLVDLAVNVQHADRPPWLEEALHAALAERAYPSPARAVDAIAARHRRPGDQVLPTAGAAEAFTLIARARSWRRPVVVHPQFSEPDRALQAAGRRPEHVVLHAADGFALDPALVPADADLVLVGNPTNPTGRLHERADLHALLRPGRVVVVDEAFLDAVPGEPESVAAEQRSGLVVVRSLTKTWAIPGIRAGYLVAEPELVRAFAEQQPHWSVSAPALAALVACSSDAAVQESERRAALVVEHRQVLEQVLADAGVPFVPGSQAPFVLARPGSGVREKLRDNGFALRRGDTFPGLDDTWVRIAVREPATSRRLGRALVRALPRQEAAS</sequence>
<dbReference type="CDD" id="cd05388">
    <property type="entry name" value="CobB_N"/>
    <property type="match status" value="1"/>
</dbReference>
<evidence type="ECO:0000256" key="7">
    <source>
        <dbReference type="HAMAP-Rule" id="MF_00027"/>
    </source>
</evidence>
<dbReference type="InterPro" id="IPR015421">
    <property type="entry name" value="PyrdxlP-dep_Trfase_major"/>
</dbReference>
<organism evidence="11 12">
    <name type="scientific">Luteipulveratus flavus</name>
    <dbReference type="NCBI Taxonomy" id="3031728"/>
    <lineage>
        <taxon>Bacteria</taxon>
        <taxon>Bacillati</taxon>
        <taxon>Actinomycetota</taxon>
        <taxon>Actinomycetes</taxon>
        <taxon>Micrococcales</taxon>
        <taxon>Dermacoccaceae</taxon>
        <taxon>Luteipulveratus</taxon>
    </lineage>
</organism>
<dbReference type="InterPro" id="IPR004484">
    <property type="entry name" value="CbiA/CobB_synth"/>
</dbReference>
<proteinExistence type="inferred from homology"/>
<evidence type="ECO:0000259" key="8">
    <source>
        <dbReference type="Pfam" id="PF00155"/>
    </source>
</evidence>
<dbReference type="PROSITE" id="PS51274">
    <property type="entry name" value="GATASE_COBBQ"/>
    <property type="match status" value="1"/>
</dbReference>
<comment type="function">
    <text evidence="7">Catalyzes the ATP-dependent amidation of the two carboxylate groups at positions a and c of hydrogenobyrinate, using either L-glutamine or ammonia as the nitrogen source.</text>
</comment>
<keyword evidence="3 7" id="KW-0547">Nucleotide-binding</keyword>
<dbReference type="NCBIfam" id="NF002204">
    <property type="entry name" value="PRK01077.1"/>
    <property type="match status" value="1"/>
</dbReference>
<dbReference type="InterPro" id="IPR029062">
    <property type="entry name" value="Class_I_gatase-like"/>
</dbReference>
<dbReference type="RefSeq" id="WP_277191922.1">
    <property type="nucleotide sequence ID" value="NZ_JAROAV010000028.1"/>
</dbReference>
<dbReference type="Gene3D" id="3.40.50.300">
    <property type="entry name" value="P-loop containing nucleotide triphosphate hydrolases"/>
    <property type="match status" value="1"/>
</dbReference>
<dbReference type="InterPro" id="IPR004838">
    <property type="entry name" value="NHTrfase_class1_PyrdxlP-BS"/>
</dbReference>
<dbReference type="InterPro" id="IPR027417">
    <property type="entry name" value="P-loop_NTPase"/>
</dbReference>
<keyword evidence="7" id="KW-0169">Cobalamin biosynthesis</keyword>
<gene>
    <name evidence="7" type="primary">cobB</name>
    <name evidence="11" type="ORF">P4R38_09255</name>
</gene>
<dbReference type="Proteomes" id="UP001528912">
    <property type="component" value="Unassembled WGS sequence"/>
</dbReference>
<keyword evidence="6 7" id="KW-0315">Glutamine amidotransferase</keyword>
<dbReference type="NCBIfam" id="TIGR00379">
    <property type="entry name" value="cobB"/>
    <property type="match status" value="1"/>
</dbReference>
<evidence type="ECO:0000256" key="6">
    <source>
        <dbReference type="ARBA" id="ARBA00022962"/>
    </source>
</evidence>
<feature type="domain" description="CobQ/CobB/MinD/ParA nucleotide binding" evidence="9">
    <location>
        <begin position="7"/>
        <end position="192"/>
    </location>
</feature>
<dbReference type="InterPro" id="IPR015424">
    <property type="entry name" value="PyrdxlP-dep_Trfase"/>
</dbReference>
<dbReference type="SUPFAM" id="SSF53383">
    <property type="entry name" value="PLP-dependent transferases"/>
    <property type="match status" value="1"/>
</dbReference>
<evidence type="ECO:0000259" key="9">
    <source>
        <dbReference type="Pfam" id="PF01656"/>
    </source>
</evidence>
<dbReference type="SUPFAM" id="SSF52540">
    <property type="entry name" value="P-loop containing nucleoside triphosphate hydrolases"/>
    <property type="match status" value="1"/>
</dbReference>
<protein>
    <recommendedName>
        <fullName evidence="7">Hydrogenobyrinate a,c-diamide synthase</fullName>
        <ecNumber evidence="7">6.3.5.9</ecNumber>
    </recommendedName>
    <alternativeName>
        <fullName evidence="7">Hydrogenobyrinic acid a,c-diamide synthase</fullName>
    </alternativeName>
</protein>
<reference evidence="11 12" key="1">
    <citation type="submission" date="2023-03" db="EMBL/GenBank/DDBJ databases">
        <title>YIM 133296 draft genome.</title>
        <authorList>
            <person name="Xiong L."/>
        </authorList>
    </citation>
    <scope>NUCLEOTIDE SEQUENCE [LARGE SCALE GENOMIC DNA]</scope>
    <source>
        <strain evidence="11 12">YIM 133296</strain>
    </source>
</reference>
<dbReference type="InterPro" id="IPR002586">
    <property type="entry name" value="CobQ/CobB/MinD/ParA_Nub-bd_dom"/>
</dbReference>
<feature type="site" description="Increases nucleophilicity of active site Cys" evidence="7">
    <location>
        <position position="432"/>
    </location>
</feature>
<evidence type="ECO:0000256" key="2">
    <source>
        <dbReference type="ARBA" id="ARBA00022598"/>
    </source>
</evidence>
<evidence type="ECO:0000256" key="5">
    <source>
        <dbReference type="ARBA" id="ARBA00022842"/>
    </source>
</evidence>
<dbReference type="InterPro" id="IPR015422">
    <property type="entry name" value="PyrdxlP-dep_Trfase_small"/>
</dbReference>
<dbReference type="EC" id="6.3.5.9" evidence="7"/>
<keyword evidence="5 7" id="KW-0460">Magnesium</keyword>
<feature type="active site" description="Nucleophile" evidence="7">
    <location>
        <position position="340"/>
    </location>
</feature>
<evidence type="ECO:0000256" key="3">
    <source>
        <dbReference type="ARBA" id="ARBA00022741"/>
    </source>
</evidence>
<dbReference type="Gene3D" id="3.90.1150.10">
    <property type="entry name" value="Aspartate Aminotransferase, domain 1"/>
    <property type="match status" value="1"/>
</dbReference>
<name>A0ABT6C8S1_9MICO</name>
<dbReference type="PANTHER" id="PTHR43873:SF1">
    <property type="entry name" value="COBYRINATE A,C-DIAMIDE SYNTHASE"/>
    <property type="match status" value="1"/>
</dbReference>
<feature type="domain" description="CobB/CobQ-like glutamine amidotransferase" evidence="10">
    <location>
        <begin position="258"/>
        <end position="438"/>
    </location>
</feature>
<dbReference type="PANTHER" id="PTHR43873">
    <property type="entry name" value="COBYRINATE A,C-DIAMIDE SYNTHASE"/>
    <property type="match status" value="1"/>
</dbReference>
<evidence type="ECO:0000259" key="10">
    <source>
        <dbReference type="Pfam" id="PF07685"/>
    </source>
</evidence>
<comment type="pathway">
    <text evidence="7">Cofactor biosynthesis; adenosylcobalamin biosynthesis; cob(II)yrinate a,c-diamide from precorrin-2 (aerobic route): step 9/10.</text>
</comment>
<dbReference type="Pfam" id="PF07685">
    <property type="entry name" value="GATase_3"/>
    <property type="match status" value="1"/>
</dbReference>
<dbReference type="InterPro" id="IPR011698">
    <property type="entry name" value="GATase_3"/>
</dbReference>
<comment type="domain">
    <text evidence="7">Comprises of two domains. The C-terminal domain contains the binding site for glutamine and catalyzes the hydrolysis of this substrate to glutamate and ammonia. The N-terminal domain is anticipated to bind ATP and hydrogenobyrinate and catalyzes the ultimate synthesis of the diamide product. The ammonia produced via the glutaminase domain is probably translocated to the adjacent domain via a molecular tunnel, where it reacts with an activated intermediate.</text>
</comment>
<comment type="catalytic activity">
    <reaction evidence="7">
        <text>hydrogenobyrinate + 2 L-glutamine + 2 ATP + 2 H2O = hydrogenobyrinate a,c-diamide + 2 L-glutamate + 2 ADP + 2 phosphate + 2 H(+)</text>
        <dbReference type="Rhea" id="RHEA:12544"/>
        <dbReference type="ChEBI" id="CHEBI:15377"/>
        <dbReference type="ChEBI" id="CHEBI:15378"/>
        <dbReference type="ChEBI" id="CHEBI:29985"/>
        <dbReference type="ChEBI" id="CHEBI:30616"/>
        <dbReference type="ChEBI" id="CHEBI:43474"/>
        <dbReference type="ChEBI" id="CHEBI:58359"/>
        <dbReference type="ChEBI" id="CHEBI:77873"/>
        <dbReference type="ChEBI" id="CHEBI:77874"/>
        <dbReference type="ChEBI" id="CHEBI:456216"/>
        <dbReference type="EC" id="6.3.5.9"/>
    </reaction>
</comment>
<comment type="similarity">
    <text evidence="7">Belongs to the CobB/CbiA family.</text>
</comment>